<organism evidence="1 2">
    <name type="scientific">Methanoplanus limicola DSM 2279</name>
    <dbReference type="NCBI Taxonomy" id="937775"/>
    <lineage>
        <taxon>Archaea</taxon>
        <taxon>Methanobacteriati</taxon>
        <taxon>Methanobacteriota</taxon>
        <taxon>Stenosarchaea group</taxon>
        <taxon>Methanomicrobia</taxon>
        <taxon>Methanomicrobiales</taxon>
        <taxon>Methanomicrobiaceae</taxon>
        <taxon>Methanoplanus</taxon>
    </lineage>
</organism>
<dbReference type="InParanoid" id="H1Z1N6"/>
<dbReference type="STRING" id="937775.Metlim_0423"/>
<dbReference type="Proteomes" id="UP000005741">
    <property type="component" value="Chromosome"/>
</dbReference>
<reference evidence="1 2" key="1">
    <citation type="submission" date="2011-10" db="EMBL/GenBank/DDBJ databases">
        <title>The Improved High-Quality Draft genome of Methanoplanus limicola DSM 2279.</title>
        <authorList>
            <consortium name="US DOE Joint Genome Institute (JGI-PGF)"/>
            <person name="Lucas S."/>
            <person name="Copeland A."/>
            <person name="Lapidus A."/>
            <person name="Glavina del Rio T."/>
            <person name="Dalin E."/>
            <person name="Tice H."/>
            <person name="Bruce D."/>
            <person name="Goodwin L."/>
            <person name="Pitluck S."/>
            <person name="Peters L."/>
            <person name="Mikhailova N."/>
            <person name="Lu M."/>
            <person name="Kyrpides N."/>
            <person name="Mavromatis K."/>
            <person name="Ivanova N."/>
            <person name="Markowitz V."/>
            <person name="Cheng J.-F."/>
            <person name="Hugenholtz P."/>
            <person name="Woyke T."/>
            <person name="Wu D."/>
            <person name="Wirth R."/>
            <person name="Brambilla E.-M."/>
            <person name="Klenk H.-P."/>
            <person name="Eisen J.A."/>
        </authorList>
    </citation>
    <scope>NUCLEOTIDE SEQUENCE [LARGE SCALE GENOMIC DNA]</scope>
    <source>
        <strain evidence="1 2">DSM 2279</strain>
    </source>
</reference>
<dbReference type="AlphaFoldDB" id="H1Z1N6"/>
<dbReference type="RefSeq" id="WP_004076201.1">
    <property type="nucleotide sequence ID" value="NZ_CM001436.1"/>
</dbReference>
<dbReference type="HOGENOM" id="CLU_3075348_0_0_2"/>
<proteinExistence type="predicted"/>
<dbReference type="EMBL" id="CM001436">
    <property type="protein sequence ID" value="EHQ34562.1"/>
    <property type="molecule type" value="Genomic_DNA"/>
</dbReference>
<protein>
    <submittedName>
        <fullName evidence="1">Uncharacterized protein</fullName>
    </submittedName>
</protein>
<gene>
    <name evidence="1" type="ORF">Metlim_0423</name>
</gene>
<sequence length="52" mass="5984">MNHEYDKDMLKELLREIPVKEEISAIISDIFSTKLGGNGSNNPILKKRKQIK</sequence>
<evidence type="ECO:0000313" key="2">
    <source>
        <dbReference type="Proteomes" id="UP000005741"/>
    </source>
</evidence>
<evidence type="ECO:0000313" key="1">
    <source>
        <dbReference type="EMBL" id="EHQ34562.1"/>
    </source>
</evidence>
<accession>H1Z1N6</accession>
<name>H1Z1N6_9EURY</name>
<keyword evidence="2" id="KW-1185">Reference proteome</keyword>